<name>A0ABT0N7N6_9GAMM</name>
<dbReference type="Gene3D" id="3.20.100.30">
    <property type="entry name" value="VTC, catalytic tunnel domain"/>
    <property type="match status" value="1"/>
</dbReference>
<dbReference type="Pfam" id="PF09359">
    <property type="entry name" value="VTC"/>
    <property type="match status" value="1"/>
</dbReference>
<proteinExistence type="predicted"/>
<dbReference type="RefSeq" id="WP_249249147.1">
    <property type="nucleotide sequence ID" value="NZ_JAKIKT010000004.1"/>
</dbReference>
<dbReference type="EMBL" id="JAKIKT010000004">
    <property type="protein sequence ID" value="MCL2914469.1"/>
    <property type="molecule type" value="Genomic_DNA"/>
</dbReference>
<accession>A0ABT0N7N6</accession>
<dbReference type="InterPro" id="IPR018966">
    <property type="entry name" value="VTC_domain"/>
</dbReference>
<reference evidence="2 3" key="1">
    <citation type="submission" date="2022-01" db="EMBL/GenBank/DDBJ databases">
        <title>Whole genome-based taxonomy of the Shewanellaceae.</title>
        <authorList>
            <person name="Martin-Rodriguez A.J."/>
        </authorList>
    </citation>
    <scope>NUCLEOTIDE SEQUENCE [LARGE SCALE GENOMIC DNA]</scope>
    <source>
        <strain evidence="2 3">DSM 21332</strain>
    </source>
</reference>
<keyword evidence="3" id="KW-1185">Reference proteome</keyword>
<evidence type="ECO:0000313" key="2">
    <source>
        <dbReference type="EMBL" id="MCL2914469.1"/>
    </source>
</evidence>
<gene>
    <name evidence="2" type="ORF">L2725_11905</name>
</gene>
<comment type="caution">
    <text evidence="2">The sequence shown here is derived from an EMBL/GenBank/DDBJ whole genome shotgun (WGS) entry which is preliminary data.</text>
</comment>
<dbReference type="InterPro" id="IPR042267">
    <property type="entry name" value="VTC_sf"/>
</dbReference>
<dbReference type="CDD" id="cd07750">
    <property type="entry name" value="PolyPPase_VTC_like"/>
    <property type="match status" value="1"/>
</dbReference>
<protein>
    <submittedName>
        <fullName evidence="2">Polyphosphate polymerase domain-containing protein</fullName>
    </submittedName>
</protein>
<sequence length="226" mass="26623">MTHSRRFEVKIPIPLNRLSEVLVWLRSHPALFKCQHAPRYVNSLYLDTADLGRFEENLSGISHRRKVRIRWYQELTVADRATLEFKHREAGKGYKVSFPTSLPLSQPDFSWHRVLQTCYRTLDENGRQLWGSELNPVLICRYQREYFCSADGHIRATLDREMQVFDQRYQRRANLSKARSLGDYVLLELKADETFETQLSDIISSCPLRPSRHSKYVNGIRNLFFG</sequence>
<organism evidence="2 3">
    <name type="scientific">Shewanella corallii</name>
    <dbReference type="NCBI Taxonomy" id="560080"/>
    <lineage>
        <taxon>Bacteria</taxon>
        <taxon>Pseudomonadati</taxon>
        <taxon>Pseudomonadota</taxon>
        <taxon>Gammaproteobacteria</taxon>
        <taxon>Alteromonadales</taxon>
        <taxon>Shewanellaceae</taxon>
        <taxon>Shewanella</taxon>
    </lineage>
</organism>
<evidence type="ECO:0000313" key="3">
    <source>
        <dbReference type="Proteomes" id="UP001202831"/>
    </source>
</evidence>
<evidence type="ECO:0000259" key="1">
    <source>
        <dbReference type="Pfam" id="PF09359"/>
    </source>
</evidence>
<dbReference type="Proteomes" id="UP001202831">
    <property type="component" value="Unassembled WGS sequence"/>
</dbReference>
<feature type="domain" description="VTC" evidence="1">
    <location>
        <begin position="6"/>
        <end position="224"/>
    </location>
</feature>